<organism evidence="1 2">
    <name type="scientific">Mycena alexandri</name>
    <dbReference type="NCBI Taxonomy" id="1745969"/>
    <lineage>
        <taxon>Eukaryota</taxon>
        <taxon>Fungi</taxon>
        <taxon>Dikarya</taxon>
        <taxon>Basidiomycota</taxon>
        <taxon>Agaricomycotina</taxon>
        <taxon>Agaricomycetes</taxon>
        <taxon>Agaricomycetidae</taxon>
        <taxon>Agaricales</taxon>
        <taxon>Marasmiineae</taxon>
        <taxon>Mycenaceae</taxon>
        <taxon>Mycena</taxon>
    </lineage>
</organism>
<dbReference type="Proteomes" id="UP001218188">
    <property type="component" value="Unassembled WGS sequence"/>
</dbReference>
<reference evidence="1" key="1">
    <citation type="submission" date="2023-03" db="EMBL/GenBank/DDBJ databases">
        <title>Massive genome expansion in bonnet fungi (Mycena s.s.) driven by repeated elements and novel gene families across ecological guilds.</title>
        <authorList>
            <consortium name="Lawrence Berkeley National Laboratory"/>
            <person name="Harder C.B."/>
            <person name="Miyauchi S."/>
            <person name="Viragh M."/>
            <person name="Kuo A."/>
            <person name="Thoen E."/>
            <person name="Andreopoulos B."/>
            <person name="Lu D."/>
            <person name="Skrede I."/>
            <person name="Drula E."/>
            <person name="Henrissat B."/>
            <person name="Morin E."/>
            <person name="Kohler A."/>
            <person name="Barry K."/>
            <person name="LaButti K."/>
            <person name="Morin E."/>
            <person name="Salamov A."/>
            <person name="Lipzen A."/>
            <person name="Mereny Z."/>
            <person name="Hegedus B."/>
            <person name="Baldrian P."/>
            <person name="Stursova M."/>
            <person name="Weitz H."/>
            <person name="Taylor A."/>
            <person name="Grigoriev I.V."/>
            <person name="Nagy L.G."/>
            <person name="Martin F."/>
            <person name="Kauserud H."/>
        </authorList>
    </citation>
    <scope>NUCLEOTIDE SEQUENCE</scope>
    <source>
        <strain evidence="1">CBHHK200</strain>
    </source>
</reference>
<protein>
    <submittedName>
        <fullName evidence="1">Uncharacterized protein</fullName>
    </submittedName>
</protein>
<gene>
    <name evidence="1" type="ORF">C8F04DRAFT_1261048</name>
</gene>
<proteinExistence type="predicted"/>
<sequence length="115" mass="12864">MNTSDLPKKWTWATVPHNIRKLGAEFFTIPQELEHELLPSASLSIAKMLEFPLPLQTTTALATQRAQFFSSDAPNITDKNLLIRARRLAIPDRKTVQYTNSSPVAVNAGSMNRSQ</sequence>
<evidence type="ECO:0000313" key="1">
    <source>
        <dbReference type="EMBL" id="KAJ7033238.1"/>
    </source>
</evidence>
<accession>A0AAD6SSR9</accession>
<name>A0AAD6SSR9_9AGAR</name>
<keyword evidence="2" id="KW-1185">Reference proteome</keyword>
<dbReference type="EMBL" id="JARJCM010000066">
    <property type="protein sequence ID" value="KAJ7033238.1"/>
    <property type="molecule type" value="Genomic_DNA"/>
</dbReference>
<comment type="caution">
    <text evidence="1">The sequence shown here is derived from an EMBL/GenBank/DDBJ whole genome shotgun (WGS) entry which is preliminary data.</text>
</comment>
<evidence type="ECO:0000313" key="2">
    <source>
        <dbReference type="Proteomes" id="UP001218188"/>
    </source>
</evidence>
<dbReference type="AlphaFoldDB" id="A0AAD6SSR9"/>